<feature type="transmembrane region" description="Helical" evidence="2">
    <location>
        <begin position="20"/>
        <end position="43"/>
    </location>
</feature>
<dbReference type="SUPFAM" id="SSF103491">
    <property type="entry name" value="Preprotein translocase SecY subunit"/>
    <property type="match status" value="1"/>
</dbReference>
<dbReference type="Proteomes" id="UP001338582">
    <property type="component" value="Chromosome 2"/>
</dbReference>
<protein>
    <recommendedName>
        <fullName evidence="5">SecY protein</fullName>
    </recommendedName>
</protein>
<feature type="transmembrane region" description="Helical" evidence="2">
    <location>
        <begin position="195"/>
        <end position="216"/>
    </location>
</feature>
<dbReference type="GO" id="GO:0015031">
    <property type="term" value="P:protein transport"/>
    <property type="evidence" value="ECO:0007669"/>
    <property type="project" value="InterPro"/>
</dbReference>
<dbReference type="Gene3D" id="1.10.3370.10">
    <property type="entry name" value="SecY subunit domain"/>
    <property type="match status" value="1"/>
</dbReference>
<dbReference type="RefSeq" id="XP_062876826.1">
    <property type="nucleotide sequence ID" value="XM_063020756.1"/>
</dbReference>
<evidence type="ECO:0000256" key="2">
    <source>
        <dbReference type="SAM" id="Phobius"/>
    </source>
</evidence>
<organism evidence="3 4">
    <name type="scientific">Australozyma saopauloensis</name>
    <dbReference type="NCBI Taxonomy" id="291208"/>
    <lineage>
        <taxon>Eukaryota</taxon>
        <taxon>Fungi</taxon>
        <taxon>Dikarya</taxon>
        <taxon>Ascomycota</taxon>
        <taxon>Saccharomycotina</taxon>
        <taxon>Pichiomycetes</taxon>
        <taxon>Metschnikowiaceae</taxon>
        <taxon>Australozyma</taxon>
    </lineage>
</organism>
<dbReference type="KEGG" id="asau:88172782"/>
<dbReference type="Pfam" id="PF00344">
    <property type="entry name" value="SecY"/>
    <property type="match status" value="1"/>
</dbReference>
<dbReference type="GeneID" id="88172782"/>
<evidence type="ECO:0000313" key="4">
    <source>
        <dbReference type="Proteomes" id="UP001338582"/>
    </source>
</evidence>
<gene>
    <name evidence="3" type="ORF">PUMCH_001717</name>
</gene>
<dbReference type="PIRSF" id="PIRSF004557">
    <property type="entry name" value="SecY"/>
    <property type="match status" value="1"/>
</dbReference>
<reference evidence="3 4" key="1">
    <citation type="submission" date="2023-10" db="EMBL/GenBank/DDBJ databases">
        <title>Draft Genome Sequence of Candida saopaulonensis from a very Premature Infant with Sepsis.</title>
        <authorList>
            <person name="Ning Y."/>
            <person name="Dai R."/>
            <person name="Xiao M."/>
            <person name="Xu Y."/>
            <person name="Yan Q."/>
            <person name="Zhang L."/>
        </authorList>
    </citation>
    <scope>NUCLEOTIDE SEQUENCE [LARGE SCALE GENOMIC DNA]</scope>
    <source>
        <strain evidence="3 4">19XY460</strain>
    </source>
</reference>
<feature type="transmembrane region" description="Helical" evidence="2">
    <location>
        <begin position="309"/>
        <end position="330"/>
    </location>
</feature>
<feature type="transmembrane region" description="Helical" evidence="2">
    <location>
        <begin position="122"/>
        <end position="141"/>
    </location>
</feature>
<comment type="similarity">
    <text evidence="1">Belongs to the SecY/SEC61-alpha family.</text>
</comment>
<feature type="transmembrane region" description="Helical" evidence="2">
    <location>
        <begin position="237"/>
        <end position="262"/>
    </location>
</feature>
<sequence length="429" mass="45254">MADPFFAWRPLFAMEQGTLLELGLLPVLVSAFLWQIAASAKLLKVNLAYSYDRELFQTAQKLTSLFLGAVFGVSLIASGYYDSVVRGSADSSAFGWYALIFMQIFGWNVLLTLVVEILDKGYGFGSGVMSLIALNAATRLVRDVAGVELVSATPDGEPETYGVVTLLLKALLSMDFSAIKDAVVGMFFRSGFPTIGMVLVVVASGLATIVLQNFRVELPIRSNKARGTANVYPIRMLYTGAMPVLFAFTMVAAAQISLHFVAVALEAVNPSLAAIVETRSESGAATGGISFYLSPPTSLTGSLLSPIRAVTFVSAIVSLAVAFASFWCNVTGSAPKDIAKQFKDQSIVIAGKREVSVTKELGKIIPQASATGAAVLSVVALVGEMVGASGKAVSVVIGVCASFAILEEFMMEVQQNGGGSQLMSQLGMK</sequence>
<keyword evidence="2" id="KW-0812">Transmembrane</keyword>
<keyword evidence="4" id="KW-1185">Reference proteome</keyword>
<dbReference type="GO" id="GO:0016020">
    <property type="term" value="C:membrane"/>
    <property type="evidence" value="ECO:0007669"/>
    <property type="project" value="InterPro"/>
</dbReference>
<dbReference type="InterPro" id="IPR002208">
    <property type="entry name" value="SecY/SEC61-alpha"/>
</dbReference>
<name>A0AAX4H7B8_9ASCO</name>
<dbReference type="PANTHER" id="PTHR10906">
    <property type="entry name" value="SECY/SEC61-ALPHA FAMILY MEMBER"/>
    <property type="match status" value="1"/>
</dbReference>
<keyword evidence="2" id="KW-1133">Transmembrane helix</keyword>
<dbReference type="EMBL" id="CP138895">
    <property type="protein sequence ID" value="WPK24443.1"/>
    <property type="molecule type" value="Genomic_DNA"/>
</dbReference>
<feature type="transmembrane region" description="Helical" evidence="2">
    <location>
        <begin position="93"/>
        <end position="115"/>
    </location>
</feature>
<keyword evidence="2" id="KW-0472">Membrane</keyword>
<feature type="transmembrane region" description="Helical" evidence="2">
    <location>
        <begin position="64"/>
        <end position="81"/>
    </location>
</feature>
<dbReference type="PRINTS" id="PR00173">
    <property type="entry name" value="EDTRNSPORT"/>
</dbReference>
<accession>A0AAX4H7B8</accession>
<evidence type="ECO:0000256" key="1">
    <source>
        <dbReference type="RuleBase" id="RU004349"/>
    </source>
</evidence>
<dbReference type="InterPro" id="IPR023201">
    <property type="entry name" value="SecY_dom_sf"/>
</dbReference>
<evidence type="ECO:0008006" key="5">
    <source>
        <dbReference type="Google" id="ProtNLM"/>
    </source>
</evidence>
<dbReference type="AlphaFoldDB" id="A0AAX4H7B8"/>
<evidence type="ECO:0000313" key="3">
    <source>
        <dbReference type="EMBL" id="WPK24443.1"/>
    </source>
</evidence>
<proteinExistence type="inferred from homology"/>